<dbReference type="CDD" id="cd12105">
    <property type="entry name" value="HmuY"/>
    <property type="match status" value="1"/>
</dbReference>
<evidence type="ECO:0000313" key="1">
    <source>
        <dbReference type="EMBL" id="TGL56467.1"/>
    </source>
</evidence>
<dbReference type="EMBL" id="RQGD01000046">
    <property type="protein sequence ID" value="TGL56467.1"/>
    <property type="molecule type" value="Genomic_DNA"/>
</dbReference>
<name>A0A4R9JY87_9LEPT</name>
<evidence type="ECO:0000313" key="2">
    <source>
        <dbReference type="Proteomes" id="UP000297693"/>
    </source>
</evidence>
<protein>
    <submittedName>
        <fullName evidence="1">Heme-binding protein HmuY</fullName>
    </submittedName>
</protein>
<accession>A0A4R9JY87</accession>
<dbReference type="Pfam" id="PF14064">
    <property type="entry name" value="HmuY"/>
    <property type="match status" value="1"/>
</dbReference>
<dbReference type="OrthoDB" id="325449at2"/>
<gene>
    <name evidence="1" type="ORF">EHQ58_17775</name>
</gene>
<sequence>MKKLYILQIVFVLVFNCVGEKKASDDTLASALLLVSPASAGSTNASTSSSGSVETTLTSGVYTTVANASSTSEWVYVSLKEGGKKADSSTQWDIRFKRFVVSANSGTSGAGSGGSCDTTKTNLSDASINVSSCTIVVDSIQSQTGDGGFGNASDSASPSMFSWYNYDGNTHLLSTKRLVYLVRGSEGTNYLLQILDYYSSAGTSGYMKFNWKTL</sequence>
<keyword evidence="2" id="KW-1185">Reference proteome</keyword>
<dbReference type="RefSeq" id="WP_135625386.1">
    <property type="nucleotide sequence ID" value="NZ_RQGD01000046.1"/>
</dbReference>
<comment type="caution">
    <text evidence="1">The sequence shown here is derived from an EMBL/GenBank/DDBJ whole genome shotgun (WGS) entry which is preliminary data.</text>
</comment>
<dbReference type="Proteomes" id="UP000297693">
    <property type="component" value="Unassembled WGS sequence"/>
</dbReference>
<reference evidence="1" key="1">
    <citation type="journal article" date="2019" name="PLoS Negl. Trop. Dis.">
        <title>Revisiting the worldwide diversity of Leptospira species in the environment.</title>
        <authorList>
            <person name="Vincent A.T."/>
            <person name="Schiettekatte O."/>
            <person name="Bourhy P."/>
            <person name="Veyrier F.J."/>
            <person name="Picardeau M."/>
        </authorList>
    </citation>
    <scope>NUCLEOTIDE SEQUENCE [LARGE SCALE GENOMIC DNA]</scope>
    <source>
        <strain evidence="1">201702476</strain>
    </source>
</reference>
<dbReference type="AlphaFoldDB" id="A0A4R9JY87"/>
<proteinExistence type="predicted"/>
<organism evidence="1 2">
    <name type="scientific">Leptospira ognonensis</name>
    <dbReference type="NCBI Taxonomy" id="2484945"/>
    <lineage>
        <taxon>Bacteria</taxon>
        <taxon>Pseudomonadati</taxon>
        <taxon>Spirochaetota</taxon>
        <taxon>Spirochaetia</taxon>
        <taxon>Leptospirales</taxon>
        <taxon>Leptospiraceae</taxon>
        <taxon>Leptospira</taxon>
    </lineage>
</organism>
<dbReference type="InterPro" id="IPR025921">
    <property type="entry name" value="HmuY"/>
</dbReference>